<keyword evidence="3" id="KW-1185">Reference proteome</keyword>
<comment type="caution">
    <text evidence="2">The sequence shown here is derived from an EMBL/GenBank/DDBJ whole genome shotgun (WGS) entry which is preliminary data.</text>
</comment>
<sequence length="142" mass="15787">MPSSYSKTPKKEKEKRKIYRGAPGNPQKDKLVSHQNCGLAQLKIQRTGPKSGYDERIDETKNWGIPKGINPFPIKIVVELSLGPKRPGPRAGTLSGWRNEEKAKKKKIKGGGIPKGDKPVPHRLRRPSSAQDPKDRVKGGYD</sequence>
<feature type="compositionally biased region" description="Basic and acidic residues" evidence="1">
    <location>
        <begin position="52"/>
        <end position="61"/>
    </location>
</feature>
<accession>A0A9P1EMQ2</accession>
<evidence type="ECO:0000313" key="2">
    <source>
        <dbReference type="EMBL" id="CAH9118475.1"/>
    </source>
</evidence>
<proteinExistence type="predicted"/>
<gene>
    <name evidence="2" type="ORF">CEURO_LOCUS21935</name>
</gene>
<dbReference type="AlphaFoldDB" id="A0A9P1EMQ2"/>
<feature type="region of interest" description="Disordered" evidence="1">
    <location>
        <begin position="82"/>
        <end position="142"/>
    </location>
</feature>
<name>A0A9P1EMQ2_CUSEU</name>
<protein>
    <submittedName>
        <fullName evidence="2">Uncharacterized protein</fullName>
    </submittedName>
</protein>
<evidence type="ECO:0000313" key="3">
    <source>
        <dbReference type="Proteomes" id="UP001152484"/>
    </source>
</evidence>
<dbReference type="EMBL" id="CAMAPE010000077">
    <property type="protein sequence ID" value="CAH9118475.1"/>
    <property type="molecule type" value="Genomic_DNA"/>
</dbReference>
<reference evidence="2" key="1">
    <citation type="submission" date="2022-07" db="EMBL/GenBank/DDBJ databases">
        <authorList>
            <person name="Macas J."/>
            <person name="Novak P."/>
            <person name="Neumann P."/>
        </authorList>
    </citation>
    <scope>NUCLEOTIDE SEQUENCE</scope>
</reference>
<dbReference type="Proteomes" id="UP001152484">
    <property type="component" value="Unassembled WGS sequence"/>
</dbReference>
<feature type="compositionally biased region" description="Basic and acidic residues" evidence="1">
    <location>
        <begin position="132"/>
        <end position="142"/>
    </location>
</feature>
<feature type="compositionally biased region" description="Basic residues" evidence="1">
    <location>
        <begin position="8"/>
        <end position="19"/>
    </location>
</feature>
<organism evidence="2 3">
    <name type="scientific">Cuscuta europaea</name>
    <name type="common">European dodder</name>
    <dbReference type="NCBI Taxonomy" id="41803"/>
    <lineage>
        <taxon>Eukaryota</taxon>
        <taxon>Viridiplantae</taxon>
        <taxon>Streptophyta</taxon>
        <taxon>Embryophyta</taxon>
        <taxon>Tracheophyta</taxon>
        <taxon>Spermatophyta</taxon>
        <taxon>Magnoliopsida</taxon>
        <taxon>eudicotyledons</taxon>
        <taxon>Gunneridae</taxon>
        <taxon>Pentapetalae</taxon>
        <taxon>asterids</taxon>
        <taxon>lamiids</taxon>
        <taxon>Solanales</taxon>
        <taxon>Convolvulaceae</taxon>
        <taxon>Cuscuteae</taxon>
        <taxon>Cuscuta</taxon>
        <taxon>Cuscuta subgen. Cuscuta</taxon>
    </lineage>
</organism>
<evidence type="ECO:0000256" key="1">
    <source>
        <dbReference type="SAM" id="MobiDB-lite"/>
    </source>
</evidence>
<feature type="region of interest" description="Disordered" evidence="1">
    <location>
        <begin position="1"/>
        <end position="63"/>
    </location>
</feature>